<keyword evidence="6" id="KW-0812">Transmembrane</keyword>
<dbReference type="InterPro" id="IPR001610">
    <property type="entry name" value="PAC"/>
</dbReference>
<dbReference type="SMART" id="SM00086">
    <property type="entry name" value="PAC"/>
    <property type="match status" value="3"/>
</dbReference>
<dbReference type="PROSITE" id="PS50113">
    <property type="entry name" value="PAC"/>
    <property type="match status" value="3"/>
</dbReference>
<dbReference type="SUPFAM" id="SSF55785">
    <property type="entry name" value="PYP-like sensor domain (PAS domain)"/>
    <property type="match status" value="3"/>
</dbReference>
<dbReference type="InterPro" id="IPR013767">
    <property type="entry name" value="PAS_fold"/>
</dbReference>
<feature type="transmembrane region" description="Helical" evidence="6">
    <location>
        <begin position="55"/>
        <end position="88"/>
    </location>
</feature>
<evidence type="ECO:0000313" key="11">
    <source>
        <dbReference type="Proteomes" id="UP000245712"/>
    </source>
</evidence>
<keyword evidence="11" id="KW-1185">Reference proteome</keyword>
<dbReference type="InterPro" id="IPR004358">
    <property type="entry name" value="Sig_transdc_His_kin-like_C"/>
</dbReference>
<dbReference type="InterPro" id="IPR035965">
    <property type="entry name" value="PAS-like_dom_sf"/>
</dbReference>
<evidence type="ECO:0000259" key="8">
    <source>
        <dbReference type="PROSITE" id="PS50112"/>
    </source>
</evidence>
<evidence type="ECO:0000259" key="7">
    <source>
        <dbReference type="PROSITE" id="PS50109"/>
    </source>
</evidence>
<comment type="caution">
    <text evidence="10">The sequence shown here is derived from an EMBL/GenBank/DDBJ whole genome shotgun (WGS) entry which is preliminary data.</text>
</comment>
<dbReference type="InterPro" id="IPR052162">
    <property type="entry name" value="Sensor_kinase/Photoreceptor"/>
</dbReference>
<dbReference type="SUPFAM" id="SSF47384">
    <property type="entry name" value="Homodimeric domain of signal transducing histidine kinase"/>
    <property type="match status" value="1"/>
</dbReference>
<evidence type="ECO:0000256" key="6">
    <source>
        <dbReference type="SAM" id="Phobius"/>
    </source>
</evidence>
<accession>A0ABX5K6E9</accession>
<evidence type="ECO:0000256" key="1">
    <source>
        <dbReference type="ARBA" id="ARBA00000085"/>
    </source>
</evidence>
<dbReference type="RefSeq" id="WP_116615174.1">
    <property type="nucleotide sequence ID" value="NZ_QEOB01000047.1"/>
</dbReference>
<evidence type="ECO:0000256" key="5">
    <source>
        <dbReference type="ARBA" id="ARBA00022777"/>
    </source>
</evidence>
<dbReference type="NCBIfam" id="TIGR00229">
    <property type="entry name" value="sensory_box"/>
    <property type="match status" value="2"/>
</dbReference>
<dbReference type="Gene3D" id="1.10.287.130">
    <property type="match status" value="1"/>
</dbReference>
<dbReference type="PROSITE" id="PS50109">
    <property type="entry name" value="HIS_KIN"/>
    <property type="match status" value="1"/>
</dbReference>
<evidence type="ECO:0000313" key="10">
    <source>
        <dbReference type="EMBL" id="PVX60081.1"/>
    </source>
</evidence>
<dbReference type="InterPro" id="IPR003594">
    <property type="entry name" value="HATPase_dom"/>
</dbReference>
<feature type="domain" description="PAS" evidence="8">
    <location>
        <begin position="134"/>
        <end position="197"/>
    </location>
</feature>
<dbReference type="InterPro" id="IPR036097">
    <property type="entry name" value="HisK_dim/P_sf"/>
</dbReference>
<dbReference type="SMART" id="SM00388">
    <property type="entry name" value="HisKA"/>
    <property type="match status" value="1"/>
</dbReference>
<dbReference type="Pfam" id="PF08447">
    <property type="entry name" value="PAS_3"/>
    <property type="match status" value="2"/>
</dbReference>
<reference evidence="10 11" key="1">
    <citation type="submission" date="2018-05" db="EMBL/GenBank/DDBJ databases">
        <title>Genomic Encyclopedia of Type Strains, Phase IV (KMG-V): Genome sequencing to study the core and pangenomes of soil and plant-associated prokaryotes.</title>
        <authorList>
            <person name="Whitman W."/>
        </authorList>
    </citation>
    <scope>NUCLEOTIDE SEQUENCE [LARGE SCALE GENOMIC DNA]</scope>
    <source>
        <strain evidence="10 11">SCZa-39</strain>
    </source>
</reference>
<dbReference type="CDD" id="cd00130">
    <property type="entry name" value="PAS"/>
    <property type="match status" value="3"/>
</dbReference>
<evidence type="ECO:0000256" key="4">
    <source>
        <dbReference type="ARBA" id="ARBA00022679"/>
    </source>
</evidence>
<keyword evidence="6" id="KW-0472">Membrane</keyword>
<dbReference type="InterPro" id="IPR000700">
    <property type="entry name" value="PAS-assoc_C"/>
</dbReference>
<dbReference type="Proteomes" id="UP000245712">
    <property type="component" value="Unassembled WGS sequence"/>
</dbReference>
<feature type="domain" description="Histidine kinase" evidence="7">
    <location>
        <begin position="524"/>
        <end position="740"/>
    </location>
</feature>
<keyword evidence="5 10" id="KW-0418">Kinase</keyword>
<feature type="domain" description="PAC" evidence="9">
    <location>
        <begin position="199"/>
        <end position="251"/>
    </location>
</feature>
<dbReference type="InterPro" id="IPR013655">
    <property type="entry name" value="PAS_fold_3"/>
</dbReference>
<dbReference type="Pfam" id="PF00989">
    <property type="entry name" value="PAS"/>
    <property type="match status" value="1"/>
</dbReference>
<feature type="domain" description="PAC" evidence="9">
    <location>
        <begin position="453"/>
        <end position="504"/>
    </location>
</feature>
<dbReference type="EC" id="2.7.13.3" evidence="2"/>
<gene>
    <name evidence="10" type="ORF">C7402_14731</name>
</gene>
<organism evidence="10 11">
    <name type="scientific">Paraburkholderia unamae</name>
    <dbReference type="NCBI Taxonomy" id="219649"/>
    <lineage>
        <taxon>Bacteria</taxon>
        <taxon>Pseudomonadati</taxon>
        <taxon>Pseudomonadota</taxon>
        <taxon>Betaproteobacteria</taxon>
        <taxon>Burkholderiales</taxon>
        <taxon>Burkholderiaceae</taxon>
        <taxon>Paraburkholderia</taxon>
    </lineage>
</organism>
<feature type="domain" description="PAC" evidence="9">
    <location>
        <begin position="324"/>
        <end position="376"/>
    </location>
</feature>
<dbReference type="PANTHER" id="PTHR43304">
    <property type="entry name" value="PHYTOCHROME-LIKE PROTEIN CPH1"/>
    <property type="match status" value="1"/>
</dbReference>
<sequence length="747" mass="81621">MPGKTQSFHLNATLIRSDATRHRPEGGLVFWLAALVALGVFCVDAFTPLDIAVAVFYVVVVLLVASSGSSMAVVGTTVAVGVLTLAGFLFSHGSDYTGSSIARCVVSLLAIGSTSILSLRNLAKTAQLHEQIDMLNLTHDAILVYDLGGKITFWNHGAETLYGWSAAQAVGQRIHDLTQTHAAAPLDEIYATLLSNGHWSGELQRVRRDGRAVSVMSRLAVWRDAKGEPRAILATNNDITLQKQMAEELAEQQKELRAAIDAIPGMVWSASNEGDVMFVNRRWQESGIDTKDRGADLWAGLVHPDDLSRMRGDWRASVTSGRPLDNLSRVRQRDGRYRWMHIAAEPQRDASGAVRRWYGVNTDIEARKRAEDALTRSEAFLVDAQRLSKTGSIGVAPENGEMIWSNEAWRIFGYDPASEVTPSLALILARTHPDDRAQVEAAHRGGDTPAPLIDLEYRLVMPDGALKYVHYVAHLGPPASTDLAYVGALMDVTDSRQTQEALARSMAELAHVTRMTTLGEMAASMAHEVTQPMAAVVTSGDAALRWLNRVEPDVEEAARSIGQMIKSARRANEIVRQIRAMAQKRPAAFTRIALDDVVDEAVELMAREFQRNGVRCDVQRSREKPLVHADNVQLQQVVINLLMNAVQAMAEREGAPRRVVVATQMLNEQEVQLSIEDSGPGIGEQDRERLFNPFFTTKANGMGMGLSICRSIVEAHGGSIGLDAAAAPGARFLITLPLESAQEEIVT</sequence>
<keyword evidence="4" id="KW-0808">Transferase</keyword>
<dbReference type="SUPFAM" id="SSF55874">
    <property type="entry name" value="ATPase domain of HSP90 chaperone/DNA topoisomerase II/histidine kinase"/>
    <property type="match status" value="1"/>
</dbReference>
<protein>
    <recommendedName>
        <fullName evidence="2">histidine kinase</fullName>
        <ecNumber evidence="2">2.7.13.3</ecNumber>
    </recommendedName>
</protein>
<dbReference type="InterPro" id="IPR003661">
    <property type="entry name" value="HisK_dim/P_dom"/>
</dbReference>
<dbReference type="PROSITE" id="PS50112">
    <property type="entry name" value="PAS"/>
    <property type="match status" value="1"/>
</dbReference>
<evidence type="ECO:0000256" key="3">
    <source>
        <dbReference type="ARBA" id="ARBA00022553"/>
    </source>
</evidence>
<dbReference type="InterPro" id="IPR036890">
    <property type="entry name" value="HATPase_C_sf"/>
</dbReference>
<keyword evidence="3" id="KW-0597">Phosphoprotein</keyword>
<proteinExistence type="predicted"/>
<dbReference type="Gene3D" id="3.30.450.20">
    <property type="entry name" value="PAS domain"/>
    <property type="match status" value="3"/>
</dbReference>
<dbReference type="SMART" id="SM00091">
    <property type="entry name" value="PAS"/>
    <property type="match status" value="3"/>
</dbReference>
<dbReference type="PANTHER" id="PTHR43304:SF1">
    <property type="entry name" value="PAC DOMAIN-CONTAINING PROTEIN"/>
    <property type="match status" value="1"/>
</dbReference>
<dbReference type="InterPro" id="IPR000014">
    <property type="entry name" value="PAS"/>
</dbReference>
<feature type="transmembrane region" description="Helical" evidence="6">
    <location>
        <begin position="28"/>
        <end position="49"/>
    </location>
</feature>
<evidence type="ECO:0000256" key="2">
    <source>
        <dbReference type="ARBA" id="ARBA00012438"/>
    </source>
</evidence>
<dbReference type="GO" id="GO:0016301">
    <property type="term" value="F:kinase activity"/>
    <property type="evidence" value="ECO:0007669"/>
    <property type="project" value="UniProtKB-KW"/>
</dbReference>
<dbReference type="PRINTS" id="PR00344">
    <property type="entry name" value="BCTRLSENSOR"/>
</dbReference>
<comment type="catalytic activity">
    <reaction evidence="1">
        <text>ATP + protein L-histidine = ADP + protein N-phospho-L-histidine.</text>
        <dbReference type="EC" id="2.7.13.3"/>
    </reaction>
</comment>
<dbReference type="EMBL" id="QEOB01000047">
    <property type="protein sequence ID" value="PVX60081.1"/>
    <property type="molecule type" value="Genomic_DNA"/>
</dbReference>
<evidence type="ECO:0000259" key="9">
    <source>
        <dbReference type="PROSITE" id="PS50113"/>
    </source>
</evidence>
<dbReference type="CDD" id="cd00082">
    <property type="entry name" value="HisKA"/>
    <property type="match status" value="1"/>
</dbReference>
<name>A0ABX5K6E9_9BURK</name>
<dbReference type="Gene3D" id="3.30.565.10">
    <property type="entry name" value="Histidine kinase-like ATPase, C-terminal domain"/>
    <property type="match status" value="1"/>
</dbReference>
<keyword evidence="6" id="KW-1133">Transmembrane helix</keyword>
<dbReference type="InterPro" id="IPR005467">
    <property type="entry name" value="His_kinase_dom"/>
</dbReference>
<dbReference type="Pfam" id="PF02518">
    <property type="entry name" value="HATPase_c"/>
    <property type="match status" value="1"/>
</dbReference>
<dbReference type="Pfam" id="PF00512">
    <property type="entry name" value="HisKA"/>
    <property type="match status" value="1"/>
</dbReference>
<dbReference type="SMART" id="SM00387">
    <property type="entry name" value="HATPase_c"/>
    <property type="match status" value="1"/>
</dbReference>